<sequence length="101" mass="10756">MRPSAAALRQPGAVARRHYAHSAARRSVHVGTGRAPGSTPASGTHPVRIRSRRRGNTRMEANRFICRSGCGNADRSRPAAAAAAHRAPRGTGERDGIDPIR</sequence>
<accession>A0A8E2RYE7</accession>
<dbReference type="Proteomes" id="UP000237686">
    <property type="component" value="Unassembled WGS sequence"/>
</dbReference>
<feature type="compositionally biased region" description="Basic residues" evidence="1">
    <location>
        <begin position="15"/>
        <end position="28"/>
    </location>
</feature>
<feature type="compositionally biased region" description="Basic and acidic residues" evidence="1">
    <location>
        <begin position="91"/>
        <end position="101"/>
    </location>
</feature>
<evidence type="ECO:0000313" key="2">
    <source>
        <dbReference type="EMBL" id="PRF26197.1"/>
    </source>
</evidence>
<dbReference type="EMBL" id="PVFZ01000017">
    <property type="protein sequence ID" value="PRF26197.1"/>
    <property type="molecule type" value="Genomic_DNA"/>
</dbReference>
<proteinExistence type="predicted"/>
<feature type="region of interest" description="Disordered" evidence="1">
    <location>
        <begin position="1"/>
        <end position="101"/>
    </location>
</feature>
<name>A0A8E2RYE7_9BURK</name>
<comment type="caution">
    <text evidence="2">The sequence shown here is derived from an EMBL/GenBank/DDBJ whole genome shotgun (WGS) entry which is preliminary data.</text>
</comment>
<organism evidence="2 3">
    <name type="scientific">Burkholderia multivorans</name>
    <dbReference type="NCBI Taxonomy" id="87883"/>
    <lineage>
        <taxon>Bacteria</taxon>
        <taxon>Pseudomonadati</taxon>
        <taxon>Pseudomonadota</taxon>
        <taxon>Betaproteobacteria</taxon>
        <taxon>Burkholderiales</taxon>
        <taxon>Burkholderiaceae</taxon>
        <taxon>Burkholderia</taxon>
        <taxon>Burkholderia cepacia complex</taxon>
    </lineage>
</organism>
<evidence type="ECO:0000256" key="1">
    <source>
        <dbReference type="SAM" id="MobiDB-lite"/>
    </source>
</evidence>
<gene>
    <name evidence="2" type="ORF">C6P98_07420</name>
</gene>
<evidence type="ECO:0000313" key="3">
    <source>
        <dbReference type="Proteomes" id="UP000237686"/>
    </source>
</evidence>
<protein>
    <submittedName>
        <fullName evidence="2">Uncharacterized protein</fullName>
    </submittedName>
</protein>
<dbReference type="AlphaFoldDB" id="A0A8E2RYE7"/>
<feature type="compositionally biased region" description="Basic residues" evidence="1">
    <location>
        <begin position="47"/>
        <end position="56"/>
    </location>
</feature>
<reference evidence="2 3" key="1">
    <citation type="submission" date="2018-03" db="EMBL/GenBank/DDBJ databases">
        <authorList>
            <person name="Nguyen K."/>
            <person name="Fouts D."/>
            <person name="Sutton G."/>
        </authorList>
    </citation>
    <scope>NUCLEOTIDE SEQUENCE [LARGE SCALE GENOMIC DNA]</scope>
    <source>
        <strain evidence="2 3">AU17135</strain>
    </source>
</reference>